<comment type="caution">
    <text evidence="1">The sequence shown here is derived from an EMBL/GenBank/DDBJ whole genome shotgun (WGS) entry which is preliminary data.</text>
</comment>
<protein>
    <submittedName>
        <fullName evidence="1">Uncharacterized protein</fullName>
    </submittedName>
</protein>
<evidence type="ECO:0000313" key="1">
    <source>
        <dbReference type="EMBL" id="GAA2532534.1"/>
    </source>
</evidence>
<dbReference type="EMBL" id="BAAATM010000009">
    <property type="protein sequence ID" value="GAA2532534.1"/>
    <property type="molecule type" value="Genomic_DNA"/>
</dbReference>
<dbReference type="Proteomes" id="UP001501095">
    <property type="component" value="Unassembled WGS sequence"/>
</dbReference>
<proteinExistence type="predicted"/>
<organism evidence="1 2">
    <name type="scientific">Streptomyces levis</name>
    <dbReference type="NCBI Taxonomy" id="285566"/>
    <lineage>
        <taxon>Bacteria</taxon>
        <taxon>Bacillati</taxon>
        <taxon>Actinomycetota</taxon>
        <taxon>Actinomycetes</taxon>
        <taxon>Kitasatosporales</taxon>
        <taxon>Streptomycetaceae</taxon>
        <taxon>Streptomyces</taxon>
    </lineage>
</organism>
<keyword evidence="2" id="KW-1185">Reference proteome</keyword>
<reference evidence="1 2" key="1">
    <citation type="journal article" date="2019" name="Int. J. Syst. Evol. Microbiol.">
        <title>The Global Catalogue of Microorganisms (GCM) 10K type strain sequencing project: providing services to taxonomists for standard genome sequencing and annotation.</title>
        <authorList>
            <consortium name="The Broad Institute Genomics Platform"/>
            <consortium name="The Broad Institute Genome Sequencing Center for Infectious Disease"/>
            <person name="Wu L."/>
            <person name="Ma J."/>
        </authorList>
    </citation>
    <scope>NUCLEOTIDE SEQUENCE [LARGE SCALE GENOMIC DNA]</scope>
    <source>
        <strain evidence="1 2">JCM 6924</strain>
    </source>
</reference>
<name>A0ABN3NRI0_9ACTN</name>
<gene>
    <name evidence="1" type="ORF">GCM10010423_30240</name>
</gene>
<accession>A0ABN3NRI0</accession>
<sequence length="103" mass="10520">MTVPREDPPLTGRAADACGDFPGGVRACLTHRAHTLPMYGAPAAGPLRRPGPRLVVDEHQSVDTSFGVGQAFTGQLAADGVTVNGNARCSEPLVGCACPAGDH</sequence>
<evidence type="ECO:0000313" key="2">
    <source>
        <dbReference type="Proteomes" id="UP001501095"/>
    </source>
</evidence>